<dbReference type="RefSeq" id="WP_065231957.1">
    <property type="nucleotide sequence ID" value="NZ_JTJN01000006.1"/>
</dbReference>
<dbReference type="GO" id="GO:0003887">
    <property type="term" value="F:DNA-directed DNA polymerase activity"/>
    <property type="evidence" value="ECO:0007669"/>
    <property type="project" value="InterPro"/>
</dbReference>
<dbReference type="Proteomes" id="UP000092643">
    <property type="component" value="Unassembled WGS sequence"/>
</dbReference>
<dbReference type="Pfam" id="PF21205">
    <property type="entry name" value="Rep3_C"/>
    <property type="match status" value="1"/>
</dbReference>
<dbReference type="SUPFAM" id="SSF46785">
    <property type="entry name" value="Winged helix' DNA-binding domain"/>
    <property type="match status" value="2"/>
</dbReference>
<proteinExistence type="inferred from homology"/>
<dbReference type="InterPro" id="IPR000525">
    <property type="entry name" value="Initiator_Rep_WH1"/>
</dbReference>
<accession>A0A1A7PEY7</accession>
<evidence type="ECO:0000313" key="3">
    <source>
        <dbReference type="EMBL" id="OBW99734.1"/>
    </source>
</evidence>
<dbReference type="Gene3D" id="1.10.10.10">
    <property type="entry name" value="Winged helix-like DNA-binding domain superfamily/Winged helix DNA-binding domain"/>
    <property type="match status" value="2"/>
</dbReference>
<dbReference type="InterPro" id="IPR036390">
    <property type="entry name" value="WH_DNA-bd_sf"/>
</dbReference>
<name>A0A1A7PEY7_9PAST</name>
<evidence type="ECO:0000313" key="4">
    <source>
        <dbReference type="Proteomes" id="UP000092643"/>
    </source>
</evidence>
<dbReference type="GO" id="GO:0006270">
    <property type="term" value="P:DNA replication initiation"/>
    <property type="evidence" value="ECO:0007669"/>
    <property type="project" value="InterPro"/>
</dbReference>
<evidence type="ECO:0000259" key="2">
    <source>
        <dbReference type="Pfam" id="PF01051"/>
    </source>
</evidence>
<dbReference type="PATRIC" id="fig|750.21.peg.381"/>
<dbReference type="AlphaFoldDB" id="A0A1A7PEY7"/>
<comment type="caution">
    <text evidence="3">The sequence shown here is derived from an EMBL/GenBank/DDBJ whole genome shotgun (WGS) entry which is preliminary data.</text>
</comment>
<sequence length="317" mass="37159">MVKKSKNLIVVKSNEFVEASYKITLDEMRVLLLTIGSINSKSEDHRRDFEFTVAEFAERFDTDEKSAYKQVQKAIDMLGSRWALVESTAKYDRKVTFLTEQVYFKQEGRFKIVIHQDLMPFVSEISGKFTEYNLEHIAKFNSFHSIRIYEILSQYRNTKEKERTVLLADLKEWLQVSEKYDRWDNFKNRVLTPAIAEINEKSDLIVVVEQIKRGRSIVALKFTITQKSRSTRQIHGVFDEIKRPQVTKGSKAEGDWATENYNLAIKQLRDEGILKTRFVEDSLKDLPSEWLKVLMKYTTIINHALTREIANELNKRG</sequence>
<organism evidence="3 4">
    <name type="scientific">Gallibacterium anatis</name>
    <dbReference type="NCBI Taxonomy" id="750"/>
    <lineage>
        <taxon>Bacteria</taxon>
        <taxon>Pseudomonadati</taxon>
        <taxon>Pseudomonadota</taxon>
        <taxon>Gammaproteobacteria</taxon>
        <taxon>Pasteurellales</taxon>
        <taxon>Pasteurellaceae</taxon>
        <taxon>Gallibacterium</taxon>
    </lineage>
</organism>
<evidence type="ECO:0000256" key="1">
    <source>
        <dbReference type="ARBA" id="ARBA00038283"/>
    </source>
</evidence>
<protein>
    <recommendedName>
        <fullName evidence="2">Initiator Rep protein WH1 domain-containing protein</fullName>
    </recommendedName>
</protein>
<feature type="domain" description="Initiator Rep protein WH1" evidence="2">
    <location>
        <begin position="9"/>
        <end position="153"/>
    </location>
</feature>
<dbReference type="Pfam" id="PF01051">
    <property type="entry name" value="Rep3_N"/>
    <property type="match status" value="1"/>
</dbReference>
<reference evidence="3 4" key="1">
    <citation type="submission" date="2014-11" db="EMBL/GenBank/DDBJ databases">
        <title>Pan-genome of Gallibacterium spp.</title>
        <authorList>
            <person name="Kudirkiene E."/>
            <person name="Bojesen A.M."/>
        </authorList>
    </citation>
    <scope>NUCLEOTIDE SEQUENCE [LARGE SCALE GENOMIC DNA]</scope>
    <source>
        <strain evidence="3 4">F 279</strain>
    </source>
</reference>
<dbReference type="OrthoDB" id="9122127at2"/>
<dbReference type="EMBL" id="JTJO01000018">
    <property type="protein sequence ID" value="OBW99734.1"/>
    <property type="molecule type" value="Genomic_DNA"/>
</dbReference>
<dbReference type="InterPro" id="IPR036388">
    <property type="entry name" value="WH-like_DNA-bd_sf"/>
</dbReference>
<comment type="similarity">
    <text evidence="1">Belongs to the initiator RepB protein family.</text>
</comment>
<gene>
    <name evidence="3" type="ORF">QV03_02670</name>
</gene>